<reference evidence="1" key="1">
    <citation type="submission" date="2020-09" db="EMBL/GenBank/DDBJ databases">
        <title>Genome-Enabled Discovery of Anthraquinone Biosynthesis in Senna tora.</title>
        <authorList>
            <person name="Kang S.-H."/>
            <person name="Pandey R.P."/>
            <person name="Lee C.-M."/>
            <person name="Sim J.-S."/>
            <person name="Jeong J.-T."/>
            <person name="Choi B.-S."/>
            <person name="Jung M."/>
            <person name="Ginzburg D."/>
            <person name="Zhao K."/>
            <person name="Won S.Y."/>
            <person name="Oh T.-J."/>
            <person name="Yu Y."/>
            <person name="Kim N.-H."/>
            <person name="Lee O.R."/>
            <person name="Lee T.-H."/>
            <person name="Bashyal P."/>
            <person name="Kim T.-S."/>
            <person name="Lee W.-H."/>
            <person name="Kawkins C."/>
            <person name="Kim C.-K."/>
            <person name="Kim J.S."/>
            <person name="Ahn B.O."/>
            <person name="Rhee S.Y."/>
            <person name="Sohng J.K."/>
        </authorList>
    </citation>
    <scope>NUCLEOTIDE SEQUENCE</scope>
    <source>
        <tissue evidence="1">Leaf</tissue>
    </source>
</reference>
<name>A0A834X7U4_9FABA</name>
<gene>
    <name evidence="1" type="ORF">G2W53_008087</name>
</gene>
<keyword evidence="2" id="KW-1185">Reference proteome</keyword>
<sequence length="36" mass="3786">MKAYSRAQSLSGSIESDVKPPPLAVIASLARSKEVV</sequence>
<evidence type="ECO:0000313" key="2">
    <source>
        <dbReference type="Proteomes" id="UP000634136"/>
    </source>
</evidence>
<protein>
    <submittedName>
        <fullName evidence="1">Uncharacterized protein</fullName>
    </submittedName>
</protein>
<organism evidence="1 2">
    <name type="scientific">Senna tora</name>
    <dbReference type="NCBI Taxonomy" id="362788"/>
    <lineage>
        <taxon>Eukaryota</taxon>
        <taxon>Viridiplantae</taxon>
        <taxon>Streptophyta</taxon>
        <taxon>Embryophyta</taxon>
        <taxon>Tracheophyta</taxon>
        <taxon>Spermatophyta</taxon>
        <taxon>Magnoliopsida</taxon>
        <taxon>eudicotyledons</taxon>
        <taxon>Gunneridae</taxon>
        <taxon>Pentapetalae</taxon>
        <taxon>rosids</taxon>
        <taxon>fabids</taxon>
        <taxon>Fabales</taxon>
        <taxon>Fabaceae</taxon>
        <taxon>Caesalpinioideae</taxon>
        <taxon>Cassia clade</taxon>
        <taxon>Senna</taxon>
    </lineage>
</organism>
<comment type="caution">
    <text evidence="1">The sequence shown here is derived from an EMBL/GenBank/DDBJ whole genome shotgun (WGS) entry which is preliminary data.</text>
</comment>
<dbReference type="EMBL" id="JAAIUW010000003">
    <property type="protein sequence ID" value="KAF7839605.1"/>
    <property type="molecule type" value="Genomic_DNA"/>
</dbReference>
<dbReference type="AlphaFoldDB" id="A0A834X7U4"/>
<evidence type="ECO:0000313" key="1">
    <source>
        <dbReference type="EMBL" id="KAF7839605.1"/>
    </source>
</evidence>
<accession>A0A834X7U4</accession>
<dbReference type="Proteomes" id="UP000634136">
    <property type="component" value="Unassembled WGS sequence"/>
</dbReference>
<proteinExistence type="predicted"/>